<accession>A0A8S5P864</accession>
<sequence length="41" mass="4923">MTIWGAFGLVALGVAIDRLYAIIEWKKYYEGRREYREVTRK</sequence>
<evidence type="ECO:0000313" key="1">
    <source>
        <dbReference type="EMBL" id="DAE02872.1"/>
    </source>
</evidence>
<evidence type="ECO:0008006" key="2">
    <source>
        <dbReference type="Google" id="ProtNLM"/>
    </source>
</evidence>
<proteinExistence type="predicted"/>
<reference evidence="1" key="1">
    <citation type="journal article" date="2021" name="Proc. Natl. Acad. Sci. U.S.A.">
        <title>A Catalog of Tens of Thousands of Viruses from Human Metagenomes Reveals Hidden Associations with Chronic Diseases.</title>
        <authorList>
            <person name="Tisza M.J."/>
            <person name="Buck C.B."/>
        </authorList>
    </citation>
    <scope>NUCLEOTIDE SEQUENCE</scope>
    <source>
        <strain evidence="1">Ctrvp54</strain>
    </source>
</reference>
<protein>
    <recommendedName>
        <fullName evidence="2">Holin</fullName>
    </recommendedName>
</protein>
<dbReference type="EMBL" id="BK015354">
    <property type="protein sequence ID" value="DAE02872.1"/>
    <property type="molecule type" value="Genomic_DNA"/>
</dbReference>
<name>A0A8S5P864_9CAUD</name>
<organism evidence="1">
    <name type="scientific">Siphoviridae sp. ctrvp54</name>
    <dbReference type="NCBI Taxonomy" id="2825690"/>
    <lineage>
        <taxon>Viruses</taxon>
        <taxon>Duplodnaviria</taxon>
        <taxon>Heunggongvirae</taxon>
        <taxon>Uroviricota</taxon>
        <taxon>Caudoviricetes</taxon>
    </lineage>
</organism>